<keyword evidence="4" id="KW-1185">Reference proteome</keyword>
<dbReference type="Pfam" id="PF03795">
    <property type="entry name" value="YCII"/>
    <property type="match status" value="1"/>
</dbReference>
<comment type="similarity">
    <text evidence="1">Belongs to the YciI family.</text>
</comment>
<gene>
    <name evidence="3" type="ORF">CPPEL_04780</name>
</gene>
<feature type="domain" description="YCII-related" evidence="2">
    <location>
        <begin position="4"/>
        <end position="88"/>
    </location>
</feature>
<dbReference type="InterPro" id="IPR011008">
    <property type="entry name" value="Dimeric_a/b-barrel"/>
</dbReference>
<evidence type="ECO:0000313" key="3">
    <source>
        <dbReference type="EMBL" id="AZA09083.1"/>
    </source>
</evidence>
<evidence type="ECO:0000259" key="2">
    <source>
        <dbReference type="Pfam" id="PF03795"/>
    </source>
</evidence>
<reference evidence="3 4" key="1">
    <citation type="submission" date="2018-11" db="EMBL/GenBank/DDBJ databases">
        <authorList>
            <person name="Kleinhagauer T."/>
            <person name="Glaeser S.P."/>
            <person name="Spergser J."/>
            <person name="Ruckert C."/>
            <person name="Kaempfer P."/>
            <person name="Busse H.-J."/>
        </authorList>
    </citation>
    <scope>NUCLEOTIDE SEQUENCE [LARGE SCALE GENOMIC DNA]</scope>
    <source>
        <strain evidence="3 4">812CH</strain>
    </source>
</reference>
<evidence type="ECO:0000256" key="1">
    <source>
        <dbReference type="ARBA" id="ARBA00007689"/>
    </source>
</evidence>
<dbReference type="EMBL" id="CP033898">
    <property type="protein sequence ID" value="AZA09083.1"/>
    <property type="molecule type" value="Genomic_DNA"/>
</dbReference>
<sequence length="102" mass="11408">MNVFAIEYTYSPDSEAITQIRPRHREFLRELLESGNLIGSGPYTDGDGGALIVIRLPEGSSISDAEQLMDKDPFFLEGALEARTFHTWNPVLNVFKEPHAEA</sequence>
<dbReference type="InterPro" id="IPR005545">
    <property type="entry name" value="YCII"/>
</dbReference>
<accession>A0A3G6ITY5</accession>
<dbReference type="AlphaFoldDB" id="A0A3G6ITY5"/>
<name>A0A3G6ITY5_9CORY</name>
<dbReference type="Gene3D" id="3.30.70.1060">
    <property type="entry name" value="Dimeric alpha+beta barrel"/>
    <property type="match status" value="1"/>
</dbReference>
<dbReference type="OrthoDB" id="8968203at2"/>
<dbReference type="RefSeq" id="WP_123960051.1">
    <property type="nucleotide sequence ID" value="NZ_CP033898.1"/>
</dbReference>
<dbReference type="KEGG" id="cpso:CPPEL_04780"/>
<dbReference type="Proteomes" id="UP000271426">
    <property type="component" value="Chromosome"/>
</dbReference>
<dbReference type="SUPFAM" id="SSF54909">
    <property type="entry name" value="Dimeric alpha+beta barrel"/>
    <property type="match status" value="1"/>
</dbReference>
<proteinExistence type="inferred from homology"/>
<organism evidence="3 4">
    <name type="scientific">Corynebacterium pseudopelargi</name>
    <dbReference type="NCBI Taxonomy" id="2080757"/>
    <lineage>
        <taxon>Bacteria</taxon>
        <taxon>Bacillati</taxon>
        <taxon>Actinomycetota</taxon>
        <taxon>Actinomycetes</taxon>
        <taxon>Mycobacteriales</taxon>
        <taxon>Corynebacteriaceae</taxon>
        <taxon>Corynebacterium</taxon>
    </lineage>
</organism>
<protein>
    <submittedName>
        <fullName evidence="3">YciI-like protein</fullName>
    </submittedName>
</protein>
<evidence type="ECO:0000313" key="4">
    <source>
        <dbReference type="Proteomes" id="UP000271426"/>
    </source>
</evidence>